<gene>
    <name evidence="1" type="ORF">Dsin_027489</name>
</gene>
<organism evidence="1 2">
    <name type="scientific">Dipteronia sinensis</name>
    <dbReference type="NCBI Taxonomy" id="43782"/>
    <lineage>
        <taxon>Eukaryota</taxon>
        <taxon>Viridiplantae</taxon>
        <taxon>Streptophyta</taxon>
        <taxon>Embryophyta</taxon>
        <taxon>Tracheophyta</taxon>
        <taxon>Spermatophyta</taxon>
        <taxon>Magnoliopsida</taxon>
        <taxon>eudicotyledons</taxon>
        <taxon>Gunneridae</taxon>
        <taxon>Pentapetalae</taxon>
        <taxon>rosids</taxon>
        <taxon>malvids</taxon>
        <taxon>Sapindales</taxon>
        <taxon>Sapindaceae</taxon>
        <taxon>Hippocastanoideae</taxon>
        <taxon>Acereae</taxon>
        <taxon>Dipteronia</taxon>
    </lineage>
</organism>
<evidence type="ECO:0000313" key="2">
    <source>
        <dbReference type="Proteomes" id="UP001281410"/>
    </source>
</evidence>
<evidence type="ECO:0000313" key="1">
    <source>
        <dbReference type="EMBL" id="KAK3187928.1"/>
    </source>
</evidence>
<dbReference type="Proteomes" id="UP001281410">
    <property type="component" value="Unassembled WGS sequence"/>
</dbReference>
<proteinExistence type="predicted"/>
<reference evidence="1" key="1">
    <citation type="journal article" date="2023" name="Plant J.">
        <title>Genome sequences and population genomics provide insights into the demographic history, inbreeding, and mutation load of two 'living fossil' tree species of Dipteronia.</title>
        <authorList>
            <person name="Feng Y."/>
            <person name="Comes H.P."/>
            <person name="Chen J."/>
            <person name="Zhu S."/>
            <person name="Lu R."/>
            <person name="Zhang X."/>
            <person name="Li P."/>
            <person name="Qiu J."/>
            <person name="Olsen K.M."/>
            <person name="Qiu Y."/>
        </authorList>
    </citation>
    <scope>NUCLEOTIDE SEQUENCE</scope>
    <source>
        <strain evidence="1">NBL</strain>
    </source>
</reference>
<protein>
    <submittedName>
        <fullName evidence="1">Uncharacterized protein</fullName>
    </submittedName>
</protein>
<comment type="caution">
    <text evidence="1">The sequence shown here is derived from an EMBL/GenBank/DDBJ whole genome shotgun (WGS) entry which is preliminary data.</text>
</comment>
<name>A0AAE0DTC6_9ROSI</name>
<keyword evidence="2" id="KW-1185">Reference proteome</keyword>
<dbReference type="AlphaFoldDB" id="A0AAE0DTC6"/>
<sequence length="80" mass="8497">MNLNWATSSIGHLGVLANLQGNTRPCDLGDLKRDEMGYGLVISNGSGEEEFSRDLVGRKVGSAIGGGRWKRRASFSKGGS</sequence>
<accession>A0AAE0DTC6</accession>
<dbReference type="EMBL" id="JANJYJ010000009">
    <property type="protein sequence ID" value="KAK3187928.1"/>
    <property type="molecule type" value="Genomic_DNA"/>
</dbReference>